<dbReference type="SUPFAM" id="SSF53098">
    <property type="entry name" value="Ribonuclease H-like"/>
    <property type="match status" value="1"/>
</dbReference>
<protein>
    <submittedName>
        <fullName evidence="2">Ribonuclease H-like domain-containing protein</fullName>
    </submittedName>
</protein>
<evidence type="ECO:0000259" key="1">
    <source>
        <dbReference type="Pfam" id="PF13482"/>
    </source>
</evidence>
<organism evidence="2">
    <name type="scientific">Halobacterium sp. NMX12-1</name>
    <dbReference type="NCBI Taxonomy" id="3166650"/>
    <lineage>
        <taxon>Archaea</taxon>
        <taxon>Methanobacteriati</taxon>
        <taxon>Methanobacteriota</taxon>
        <taxon>Stenosarchaea group</taxon>
        <taxon>Halobacteria</taxon>
        <taxon>Halobacteriales</taxon>
        <taxon>Halobacteriaceae</taxon>
        <taxon>Halobacterium</taxon>
    </lineage>
</organism>
<accession>A0AAU8CCU5</accession>
<dbReference type="InterPro" id="IPR012337">
    <property type="entry name" value="RNaseH-like_sf"/>
</dbReference>
<dbReference type="KEGG" id="hanx:ABSL23_01485"/>
<dbReference type="GO" id="GO:0003676">
    <property type="term" value="F:nucleic acid binding"/>
    <property type="evidence" value="ECO:0007669"/>
    <property type="project" value="InterPro"/>
</dbReference>
<dbReference type="GeneID" id="91107781"/>
<proteinExistence type="predicted"/>
<dbReference type="EMBL" id="CP159204">
    <property type="protein sequence ID" value="XCF16701.1"/>
    <property type="molecule type" value="Genomic_DNA"/>
</dbReference>
<name>A0AAU8CCU5_9EURY</name>
<dbReference type="InterPro" id="IPR036397">
    <property type="entry name" value="RNaseH_sf"/>
</dbReference>
<dbReference type="Pfam" id="PF13482">
    <property type="entry name" value="RNase_H_2"/>
    <property type="match status" value="1"/>
</dbReference>
<reference evidence="2" key="1">
    <citation type="submission" date="2024-06" db="EMBL/GenBank/DDBJ databases">
        <title>Genome Sequence of an extremely halophilic archaeon isolated from Permian era halite, Salado Formation, Carlsbad, New Mexico: Halobacterium sp. strain NMX12-1.</title>
        <authorList>
            <person name="Sotoa L."/>
            <person name="DasSarma P."/>
            <person name="Anton B.P."/>
            <person name="Vincze T."/>
            <person name="Verma I."/>
            <person name="Eralp B."/>
            <person name="Powers D.W."/>
            <person name="Dozier B.L."/>
            <person name="Roberts R.J."/>
            <person name="DasSarma S."/>
        </authorList>
    </citation>
    <scope>NUCLEOTIDE SEQUENCE</scope>
    <source>
        <strain evidence="2">NMX12-1</strain>
    </source>
</reference>
<dbReference type="AlphaFoldDB" id="A0AAU8CCU5"/>
<gene>
    <name evidence="2" type="ORF">ABSL23_01485</name>
</gene>
<dbReference type="Gene3D" id="3.30.420.10">
    <property type="entry name" value="Ribonuclease H-like superfamily/Ribonuclease H"/>
    <property type="match status" value="1"/>
</dbReference>
<sequence length="204" mass="23077">MGRDRIAIDLETIPTVKDPDFNTPSHWTPFCVAVGYDSGDGDPEVEVLFRDGPSLDEEAQLLHSMIDWIADRIGDSPVLLTYNGESYDLPILKHQSYVINDEISGSNIIERMYLFTQTCDHVDLIQLIKDRKGYWVSLDDALDEYGIDSDDPEWLNKPVTGGDMPEMGLELLSDAPNDNLREAVRRYAASDVQPLFELDRKLRG</sequence>
<feature type="domain" description="YprB ribonuclease H-like" evidence="1">
    <location>
        <begin position="51"/>
        <end position="202"/>
    </location>
</feature>
<evidence type="ECO:0000313" key="2">
    <source>
        <dbReference type="EMBL" id="XCF16701.1"/>
    </source>
</evidence>
<dbReference type="RefSeq" id="WP_353634493.1">
    <property type="nucleotide sequence ID" value="NZ_CP159204.1"/>
</dbReference>
<dbReference type="InterPro" id="IPR038720">
    <property type="entry name" value="YprB_RNase_H-like_dom"/>
</dbReference>